<dbReference type="AlphaFoldDB" id="A0A1I7YWR0"/>
<organism evidence="1 2">
    <name type="scientific">Steinernema glaseri</name>
    <dbReference type="NCBI Taxonomy" id="37863"/>
    <lineage>
        <taxon>Eukaryota</taxon>
        <taxon>Metazoa</taxon>
        <taxon>Ecdysozoa</taxon>
        <taxon>Nematoda</taxon>
        <taxon>Chromadorea</taxon>
        <taxon>Rhabditida</taxon>
        <taxon>Tylenchina</taxon>
        <taxon>Panagrolaimomorpha</taxon>
        <taxon>Strongyloidoidea</taxon>
        <taxon>Steinernematidae</taxon>
        <taxon>Steinernema</taxon>
    </lineage>
</organism>
<name>A0A1I7YWR0_9BILA</name>
<accession>A0A1I7YWR0</accession>
<dbReference type="WBParaSite" id="L893_g20290.t1">
    <property type="protein sequence ID" value="L893_g20290.t1"/>
    <property type="gene ID" value="L893_g20290"/>
</dbReference>
<protein>
    <submittedName>
        <fullName evidence="2">Uncharacterized protein</fullName>
    </submittedName>
</protein>
<dbReference type="Proteomes" id="UP000095287">
    <property type="component" value="Unplaced"/>
</dbReference>
<proteinExistence type="predicted"/>
<sequence length="86" mass="9692">MEYALRFASREEGLSLCLEQSHTAHLSTSFLGTFIPIGRTMYHDDTPCRSYDQQLLTMAVLSQPCGAVKKRKQCAPIRDVRISDIS</sequence>
<reference evidence="2" key="1">
    <citation type="submission" date="2016-11" db="UniProtKB">
        <authorList>
            <consortium name="WormBaseParasite"/>
        </authorList>
    </citation>
    <scope>IDENTIFICATION</scope>
</reference>
<keyword evidence="1" id="KW-1185">Reference proteome</keyword>
<evidence type="ECO:0000313" key="1">
    <source>
        <dbReference type="Proteomes" id="UP000095287"/>
    </source>
</evidence>
<evidence type="ECO:0000313" key="2">
    <source>
        <dbReference type="WBParaSite" id="L893_g20290.t1"/>
    </source>
</evidence>